<dbReference type="Pfam" id="PF01381">
    <property type="entry name" value="HTH_3"/>
    <property type="match status" value="1"/>
</dbReference>
<evidence type="ECO:0000259" key="1">
    <source>
        <dbReference type="PROSITE" id="PS50943"/>
    </source>
</evidence>
<protein>
    <submittedName>
        <fullName evidence="2">Helix-turn-helix transcriptional regulator</fullName>
    </submittedName>
</protein>
<dbReference type="GO" id="GO:0003677">
    <property type="term" value="F:DNA binding"/>
    <property type="evidence" value="ECO:0007669"/>
    <property type="project" value="InterPro"/>
</dbReference>
<dbReference type="Proteomes" id="UP000682134">
    <property type="component" value="Unassembled WGS sequence"/>
</dbReference>
<sequence>MKDWLKEKRLKFGYTREEISRLAEISVSYYGEIERGEKIPSWKVAKRISNILDFDMILFFY</sequence>
<proteinExistence type="predicted"/>
<organism evidence="2 3">
    <name type="scientific">Gottfriedia endophytica</name>
    <dbReference type="NCBI Taxonomy" id="2820819"/>
    <lineage>
        <taxon>Bacteria</taxon>
        <taxon>Bacillati</taxon>
        <taxon>Bacillota</taxon>
        <taxon>Bacilli</taxon>
        <taxon>Bacillales</taxon>
        <taxon>Bacillaceae</taxon>
        <taxon>Gottfriedia</taxon>
    </lineage>
</organism>
<comment type="caution">
    <text evidence="2">The sequence shown here is derived from an EMBL/GenBank/DDBJ whole genome shotgun (WGS) entry which is preliminary data.</text>
</comment>
<dbReference type="SMART" id="SM00530">
    <property type="entry name" value="HTH_XRE"/>
    <property type="match status" value="1"/>
</dbReference>
<dbReference type="SUPFAM" id="SSF47413">
    <property type="entry name" value="lambda repressor-like DNA-binding domains"/>
    <property type="match status" value="1"/>
</dbReference>
<evidence type="ECO:0000313" key="2">
    <source>
        <dbReference type="EMBL" id="MBP0725571.1"/>
    </source>
</evidence>
<dbReference type="EMBL" id="JAGIYQ010000005">
    <property type="protein sequence ID" value="MBP0725571.1"/>
    <property type="molecule type" value="Genomic_DNA"/>
</dbReference>
<dbReference type="CDD" id="cd00093">
    <property type="entry name" value="HTH_XRE"/>
    <property type="match status" value="1"/>
</dbReference>
<dbReference type="RefSeq" id="WP_209405246.1">
    <property type="nucleotide sequence ID" value="NZ_JAGIYQ010000005.1"/>
</dbReference>
<reference evidence="2" key="1">
    <citation type="submission" date="2021-04" db="EMBL/GenBank/DDBJ databases">
        <title>Genome seq and assembly of Bacillus sp.</title>
        <authorList>
            <person name="Chhetri G."/>
        </authorList>
    </citation>
    <scope>NUCLEOTIDE SEQUENCE</scope>
    <source>
        <strain evidence="2">RG28</strain>
    </source>
</reference>
<accession>A0A940NMZ3</accession>
<keyword evidence="3" id="KW-1185">Reference proteome</keyword>
<feature type="domain" description="HTH cro/C1-type" evidence="1">
    <location>
        <begin position="5"/>
        <end position="59"/>
    </location>
</feature>
<evidence type="ECO:0000313" key="3">
    <source>
        <dbReference type="Proteomes" id="UP000682134"/>
    </source>
</evidence>
<dbReference type="Gene3D" id="1.10.260.40">
    <property type="entry name" value="lambda repressor-like DNA-binding domains"/>
    <property type="match status" value="1"/>
</dbReference>
<name>A0A940NMZ3_9BACI</name>
<dbReference type="InterPro" id="IPR010982">
    <property type="entry name" value="Lambda_DNA-bd_dom_sf"/>
</dbReference>
<dbReference type="AlphaFoldDB" id="A0A940NMZ3"/>
<dbReference type="PROSITE" id="PS50943">
    <property type="entry name" value="HTH_CROC1"/>
    <property type="match status" value="1"/>
</dbReference>
<dbReference type="InterPro" id="IPR001387">
    <property type="entry name" value="Cro/C1-type_HTH"/>
</dbReference>
<gene>
    <name evidence="2" type="ORF">J5Y03_10260</name>
</gene>